<dbReference type="CDD" id="cd18548">
    <property type="entry name" value="ABC_6TM_Tm287_like"/>
    <property type="match status" value="1"/>
</dbReference>
<evidence type="ECO:0000256" key="8">
    <source>
        <dbReference type="ARBA" id="ARBA00023136"/>
    </source>
</evidence>
<gene>
    <name evidence="12" type="ORF">H9964_07735</name>
</gene>
<evidence type="ECO:0000256" key="4">
    <source>
        <dbReference type="ARBA" id="ARBA00022692"/>
    </source>
</evidence>
<sequence>MISRLMKSVRQYKSRAILTPVVMVVEAAMEILIPFVMTLLVGVIEDAQEAGRNLIQEDFVKIAIYGGIMFVLGIVSLASGVFGGKLASEASAGFAANLRQDAYDKIQTFSFANIDRFSTSSLITRLTTDITSVQMSFQMSIRMLVRAPVMFIFASIMAFIIEPGIAWIFLVAAAILFVLVLLIMNAAQPNFRQMFKKYDRLNAVAQENLTGIRVVKSYVLEGPEIDKYQKATQEVYDYSVRAEKLTAAMSPVVQVIMYVTMIILLAVGGASIVGGDLKIADLTGLLSYATQILSGVMMVAMVLTFIAMSRPAMERISEILSEESTIEDPADPVFEVKDGAIEFDHVSFAYRKGGEGEDVIKDVSLKIASGETIGIIGQTGSAKTTLVSLIPRLYDATEGSVKVGGRDVKEYDLTVLRDSVAMVLQKNVLFSGSVAENLRWGKEDATQEELEFACKQACADEFIEQLPGKYEYDLGQGGVNVSGGQKQRLCIARALLKSPKVLILDDSTSAVDTKTDSRIRAALREHAPDVTKIIIAQRINSVQDADRILVLDAGRVSGFGTHEELLKTNEIYRGIYESQVRGGDDHADAE</sequence>
<evidence type="ECO:0000256" key="6">
    <source>
        <dbReference type="ARBA" id="ARBA00022840"/>
    </source>
</evidence>
<name>A0A9D2G6Q5_9FIRM</name>
<evidence type="ECO:0000259" key="11">
    <source>
        <dbReference type="PROSITE" id="PS50929"/>
    </source>
</evidence>
<dbReference type="GO" id="GO:0005886">
    <property type="term" value="C:plasma membrane"/>
    <property type="evidence" value="ECO:0007669"/>
    <property type="project" value="UniProtKB-SubCell"/>
</dbReference>
<reference evidence="12" key="1">
    <citation type="journal article" date="2021" name="PeerJ">
        <title>Extensive microbial diversity within the chicken gut microbiome revealed by metagenomics and culture.</title>
        <authorList>
            <person name="Gilroy R."/>
            <person name="Ravi A."/>
            <person name="Getino M."/>
            <person name="Pursley I."/>
            <person name="Horton D.L."/>
            <person name="Alikhan N.F."/>
            <person name="Baker D."/>
            <person name="Gharbi K."/>
            <person name="Hall N."/>
            <person name="Watson M."/>
            <person name="Adriaenssens E.M."/>
            <person name="Foster-Nyarko E."/>
            <person name="Jarju S."/>
            <person name="Secka A."/>
            <person name="Antonio M."/>
            <person name="Oren A."/>
            <person name="Chaudhuri R.R."/>
            <person name="La Ragione R."/>
            <person name="Hildebrand F."/>
            <person name="Pallen M.J."/>
        </authorList>
    </citation>
    <scope>NUCLEOTIDE SEQUENCE</scope>
    <source>
        <strain evidence="12">ChiW7-2402</strain>
    </source>
</reference>
<dbReference type="InterPro" id="IPR039421">
    <property type="entry name" value="Type_1_exporter"/>
</dbReference>
<keyword evidence="6 12" id="KW-0067">ATP-binding</keyword>
<keyword evidence="3" id="KW-1003">Cell membrane</keyword>
<dbReference type="PANTHER" id="PTHR43394">
    <property type="entry name" value="ATP-DEPENDENT PERMEASE MDL1, MITOCHONDRIAL"/>
    <property type="match status" value="1"/>
</dbReference>
<evidence type="ECO:0000256" key="9">
    <source>
        <dbReference type="SAM" id="Phobius"/>
    </source>
</evidence>
<dbReference type="SUPFAM" id="SSF52540">
    <property type="entry name" value="P-loop containing nucleoside triphosphate hydrolases"/>
    <property type="match status" value="1"/>
</dbReference>
<feature type="transmembrane region" description="Helical" evidence="9">
    <location>
        <begin position="62"/>
        <end position="82"/>
    </location>
</feature>
<dbReference type="Gene3D" id="1.20.1560.10">
    <property type="entry name" value="ABC transporter type 1, transmembrane domain"/>
    <property type="match status" value="1"/>
</dbReference>
<feature type="transmembrane region" description="Helical" evidence="9">
    <location>
        <begin position="21"/>
        <end position="42"/>
    </location>
</feature>
<dbReference type="InterPro" id="IPR027417">
    <property type="entry name" value="P-loop_NTPase"/>
</dbReference>
<dbReference type="SUPFAM" id="SSF90123">
    <property type="entry name" value="ABC transporter transmembrane region"/>
    <property type="match status" value="1"/>
</dbReference>
<feature type="transmembrane region" description="Helical" evidence="9">
    <location>
        <begin position="285"/>
        <end position="307"/>
    </location>
</feature>
<evidence type="ECO:0000256" key="7">
    <source>
        <dbReference type="ARBA" id="ARBA00022989"/>
    </source>
</evidence>
<keyword evidence="2" id="KW-0813">Transport</keyword>
<dbReference type="Pfam" id="PF00005">
    <property type="entry name" value="ABC_tran"/>
    <property type="match status" value="1"/>
</dbReference>
<reference evidence="12" key="2">
    <citation type="submission" date="2021-04" db="EMBL/GenBank/DDBJ databases">
        <authorList>
            <person name="Gilroy R."/>
        </authorList>
    </citation>
    <scope>NUCLEOTIDE SEQUENCE</scope>
    <source>
        <strain evidence="12">ChiW7-2402</strain>
    </source>
</reference>
<evidence type="ECO:0000313" key="12">
    <source>
        <dbReference type="EMBL" id="HIZ73457.1"/>
    </source>
</evidence>
<dbReference type="GO" id="GO:0016887">
    <property type="term" value="F:ATP hydrolysis activity"/>
    <property type="evidence" value="ECO:0007669"/>
    <property type="project" value="InterPro"/>
</dbReference>
<proteinExistence type="predicted"/>
<protein>
    <submittedName>
        <fullName evidence="12">ABC transporter ATP-binding protein/permease</fullName>
    </submittedName>
</protein>
<evidence type="ECO:0000256" key="2">
    <source>
        <dbReference type="ARBA" id="ARBA00022448"/>
    </source>
</evidence>
<comment type="subcellular location">
    <subcellularLocation>
        <location evidence="1">Cell membrane</location>
        <topology evidence="1">Multi-pass membrane protein</topology>
    </subcellularLocation>
</comment>
<evidence type="ECO:0000256" key="3">
    <source>
        <dbReference type="ARBA" id="ARBA00022475"/>
    </source>
</evidence>
<dbReference type="InterPro" id="IPR036640">
    <property type="entry name" value="ABC1_TM_sf"/>
</dbReference>
<organism evidence="12 13">
    <name type="scientific">Candidatus Gallimonas intestinavium</name>
    <dbReference type="NCBI Taxonomy" id="2838603"/>
    <lineage>
        <taxon>Bacteria</taxon>
        <taxon>Bacillati</taxon>
        <taxon>Bacillota</taxon>
        <taxon>Clostridia</taxon>
        <taxon>Candidatus Gallimonas</taxon>
    </lineage>
</organism>
<dbReference type="Proteomes" id="UP000824102">
    <property type="component" value="Unassembled WGS sequence"/>
</dbReference>
<feature type="transmembrane region" description="Helical" evidence="9">
    <location>
        <begin position="143"/>
        <end position="161"/>
    </location>
</feature>
<dbReference type="InterPro" id="IPR003439">
    <property type="entry name" value="ABC_transporter-like_ATP-bd"/>
</dbReference>
<feature type="domain" description="ABC transmembrane type-1" evidence="11">
    <location>
        <begin position="17"/>
        <end position="308"/>
    </location>
</feature>
<dbReference type="Pfam" id="PF00664">
    <property type="entry name" value="ABC_membrane"/>
    <property type="match status" value="1"/>
</dbReference>
<dbReference type="GO" id="GO:0005524">
    <property type="term" value="F:ATP binding"/>
    <property type="evidence" value="ECO:0007669"/>
    <property type="project" value="UniProtKB-KW"/>
</dbReference>
<dbReference type="PANTHER" id="PTHR43394:SF1">
    <property type="entry name" value="ATP-BINDING CASSETTE SUB-FAMILY B MEMBER 10, MITOCHONDRIAL"/>
    <property type="match status" value="1"/>
</dbReference>
<keyword evidence="8 9" id="KW-0472">Membrane</keyword>
<evidence type="ECO:0000259" key="10">
    <source>
        <dbReference type="PROSITE" id="PS50893"/>
    </source>
</evidence>
<dbReference type="Gene3D" id="3.40.50.300">
    <property type="entry name" value="P-loop containing nucleotide triphosphate hydrolases"/>
    <property type="match status" value="1"/>
</dbReference>
<keyword evidence="5" id="KW-0547">Nucleotide-binding</keyword>
<dbReference type="AlphaFoldDB" id="A0A9D2G6Q5"/>
<dbReference type="EMBL" id="DXBB01000112">
    <property type="protein sequence ID" value="HIZ73457.1"/>
    <property type="molecule type" value="Genomic_DNA"/>
</dbReference>
<dbReference type="GO" id="GO:0015421">
    <property type="term" value="F:ABC-type oligopeptide transporter activity"/>
    <property type="evidence" value="ECO:0007669"/>
    <property type="project" value="TreeGrafter"/>
</dbReference>
<keyword evidence="7 9" id="KW-1133">Transmembrane helix</keyword>
<dbReference type="InterPro" id="IPR017871">
    <property type="entry name" value="ABC_transporter-like_CS"/>
</dbReference>
<accession>A0A9D2G6Q5</accession>
<dbReference type="PROSITE" id="PS50893">
    <property type="entry name" value="ABC_TRANSPORTER_2"/>
    <property type="match status" value="1"/>
</dbReference>
<dbReference type="SMART" id="SM00382">
    <property type="entry name" value="AAA"/>
    <property type="match status" value="1"/>
</dbReference>
<feature type="domain" description="ABC transporter" evidence="10">
    <location>
        <begin position="341"/>
        <end position="578"/>
    </location>
</feature>
<dbReference type="InterPro" id="IPR011527">
    <property type="entry name" value="ABC1_TM_dom"/>
</dbReference>
<evidence type="ECO:0000256" key="1">
    <source>
        <dbReference type="ARBA" id="ARBA00004651"/>
    </source>
</evidence>
<dbReference type="PROSITE" id="PS50929">
    <property type="entry name" value="ABC_TM1F"/>
    <property type="match status" value="1"/>
</dbReference>
<keyword evidence="4 9" id="KW-0812">Transmembrane</keyword>
<comment type="caution">
    <text evidence="12">The sequence shown here is derived from an EMBL/GenBank/DDBJ whole genome shotgun (WGS) entry which is preliminary data.</text>
</comment>
<dbReference type="PROSITE" id="PS00211">
    <property type="entry name" value="ABC_TRANSPORTER_1"/>
    <property type="match status" value="1"/>
</dbReference>
<feature type="transmembrane region" description="Helical" evidence="9">
    <location>
        <begin position="167"/>
        <end position="187"/>
    </location>
</feature>
<feature type="transmembrane region" description="Helical" evidence="9">
    <location>
        <begin position="251"/>
        <end position="273"/>
    </location>
</feature>
<dbReference type="InterPro" id="IPR003593">
    <property type="entry name" value="AAA+_ATPase"/>
</dbReference>
<evidence type="ECO:0000256" key="5">
    <source>
        <dbReference type="ARBA" id="ARBA00022741"/>
    </source>
</evidence>
<evidence type="ECO:0000313" key="13">
    <source>
        <dbReference type="Proteomes" id="UP000824102"/>
    </source>
</evidence>
<dbReference type="FunFam" id="3.40.50.300:FF:000221">
    <property type="entry name" value="Multidrug ABC transporter ATP-binding protein"/>
    <property type="match status" value="1"/>
</dbReference>